<accession>A0ABT4U6C8</accession>
<comment type="caution">
    <text evidence="3">The sequence shown here is derived from an EMBL/GenBank/DDBJ whole genome shotgun (WGS) entry which is preliminary data.</text>
</comment>
<protein>
    <recommendedName>
        <fullName evidence="2">ARB-07466-like C-terminal domain-containing protein</fullName>
    </recommendedName>
</protein>
<keyword evidence="1" id="KW-0812">Transmembrane</keyword>
<dbReference type="InterPro" id="IPR058593">
    <property type="entry name" value="ARB_07466-like_C"/>
</dbReference>
<feature type="domain" description="ARB-07466-like C-terminal" evidence="2">
    <location>
        <begin position="221"/>
        <end position="328"/>
    </location>
</feature>
<name>A0ABT4U6C8_9ACTN</name>
<reference evidence="3 4" key="1">
    <citation type="submission" date="2023-01" db="EMBL/GenBank/DDBJ databases">
        <title>Draft genome sequence of Nocardiopsis sp. RSe5-2 isolated from halophytes.</title>
        <authorList>
            <person name="Duangmal K."/>
            <person name="Chantavorakit T."/>
        </authorList>
    </citation>
    <scope>NUCLEOTIDE SEQUENCE [LARGE SCALE GENOMIC DNA]</scope>
    <source>
        <strain evidence="3 4">RSe5-2</strain>
    </source>
</reference>
<proteinExistence type="predicted"/>
<feature type="transmembrane region" description="Helical" evidence="1">
    <location>
        <begin position="7"/>
        <end position="30"/>
    </location>
</feature>
<evidence type="ECO:0000259" key="2">
    <source>
        <dbReference type="Pfam" id="PF26571"/>
    </source>
</evidence>
<keyword evidence="1" id="KW-1133">Transmembrane helix</keyword>
<gene>
    <name evidence="3" type="ORF">O4J56_17785</name>
</gene>
<dbReference type="RefSeq" id="WP_270687086.1">
    <property type="nucleotide sequence ID" value="NZ_JAQFWQ010000052.1"/>
</dbReference>
<keyword evidence="1" id="KW-0472">Membrane</keyword>
<evidence type="ECO:0000256" key="1">
    <source>
        <dbReference type="SAM" id="Phobius"/>
    </source>
</evidence>
<dbReference type="Proteomes" id="UP001527866">
    <property type="component" value="Unassembled WGS sequence"/>
</dbReference>
<keyword evidence="4" id="KW-1185">Reference proteome</keyword>
<sequence length="362" mass="39274">MNGDSKGGLVVLASIAVPMALVVGGILFLFTITGTTGYCSATSTTGVSLDEDALPEDGIGVWGPKQLGNAVIIMNVAADMGLSTRDQTIGVMTAMGESSLEVIDRGDAAGPDSRGLFQQRDNGAWGTYEDRMDPVRSSEMFFEQLEKVEGREDMEPTLVAHEVQRNEDKYHYASYWEDAKQVVSQLSGVEAEAIPMNTQQCVGVGGGGEPNFSGDCRPVADGIHESACKAYAALTAEFGQFWDENGGVGCQDDREWDNGMGDHPVGQACDYMMAPGGVVPSQEMHQQALVVVQWIMDNHEALDVKYIIYDEAIWNPDQDAYGPWEQVKREKDDYDVDIVGVTGAHIDHIHLSTGPWHGEMGR</sequence>
<dbReference type="Pfam" id="PF26571">
    <property type="entry name" value="VldE"/>
    <property type="match status" value="1"/>
</dbReference>
<evidence type="ECO:0000313" key="3">
    <source>
        <dbReference type="EMBL" id="MDA2812499.1"/>
    </source>
</evidence>
<evidence type="ECO:0000313" key="4">
    <source>
        <dbReference type="Proteomes" id="UP001527866"/>
    </source>
</evidence>
<organism evidence="3 4">
    <name type="scientific">Nocardiopsis endophytica</name>
    <dbReference type="NCBI Taxonomy" id="3018445"/>
    <lineage>
        <taxon>Bacteria</taxon>
        <taxon>Bacillati</taxon>
        <taxon>Actinomycetota</taxon>
        <taxon>Actinomycetes</taxon>
        <taxon>Streptosporangiales</taxon>
        <taxon>Nocardiopsidaceae</taxon>
        <taxon>Nocardiopsis</taxon>
    </lineage>
</organism>
<dbReference type="EMBL" id="JAQFWQ010000052">
    <property type="protein sequence ID" value="MDA2812499.1"/>
    <property type="molecule type" value="Genomic_DNA"/>
</dbReference>